<accession>A0A7S2FQK9</accession>
<proteinExistence type="predicted"/>
<name>A0A7S2FQK9_9STRA</name>
<gene>
    <name evidence="1" type="ORF">FPAR1323_LOCUS6988</name>
</gene>
<dbReference type="Pfam" id="PF17250">
    <property type="entry name" value="NDUFB11"/>
    <property type="match status" value="1"/>
</dbReference>
<reference evidence="1" key="1">
    <citation type="submission" date="2021-01" db="EMBL/GenBank/DDBJ databases">
        <authorList>
            <person name="Corre E."/>
            <person name="Pelletier E."/>
            <person name="Niang G."/>
            <person name="Scheremetjew M."/>
            <person name="Finn R."/>
            <person name="Kale V."/>
            <person name="Holt S."/>
            <person name="Cochrane G."/>
            <person name="Meng A."/>
            <person name="Brown T."/>
            <person name="Cohen L."/>
        </authorList>
    </citation>
    <scope>NUCLEOTIDE SEQUENCE</scope>
    <source>
        <strain evidence="1">RCC1693</strain>
    </source>
</reference>
<dbReference type="EMBL" id="HBGT01013014">
    <property type="protein sequence ID" value="CAD9409295.1"/>
    <property type="molecule type" value="Transcribed_RNA"/>
</dbReference>
<organism evidence="1">
    <name type="scientific">Florenciella parvula</name>
    <dbReference type="NCBI Taxonomy" id="236787"/>
    <lineage>
        <taxon>Eukaryota</taxon>
        <taxon>Sar</taxon>
        <taxon>Stramenopiles</taxon>
        <taxon>Ochrophyta</taxon>
        <taxon>Dictyochophyceae</taxon>
        <taxon>Florenciellales</taxon>
        <taxon>Florenciella</taxon>
    </lineage>
</organism>
<dbReference type="InterPro" id="IPR035204">
    <property type="entry name" value="NDUFB11"/>
</dbReference>
<protein>
    <submittedName>
        <fullName evidence="1">Uncharacterized protein</fullName>
    </submittedName>
</protein>
<evidence type="ECO:0000313" key="1">
    <source>
        <dbReference type="EMBL" id="CAD9409295.1"/>
    </source>
</evidence>
<sequence>MAWITKESNPITKMIAGMMENPTERERLYESRMTRMQTNCAHIKADWNEPNKMDGYWKEPAQRQVNSVYKGGYVTGSGGSSNTNSIDSAIASCDRQLAEAK</sequence>
<dbReference type="AlphaFoldDB" id="A0A7S2FQK9"/>